<gene>
    <name evidence="2" type="ORF">ElP_05920</name>
</gene>
<dbReference type="OrthoDB" id="220961at2"/>
<feature type="domain" description="DUF4159" evidence="1">
    <location>
        <begin position="573"/>
        <end position="767"/>
    </location>
</feature>
<dbReference type="InterPro" id="IPR008930">
    <property type="entry name" value="Terpenoid_cyclase/PrenylTrfase"/>
</dbReference>
<dbReference type="Pfam" id="PF13709">
    <property type="entry name" value="DUF4159"/>
    <property type="match status" value="2"/>
</dbReference>
<dbReference type="KEGG" id="tpla:ElP_05920"/>
<dbReference type="AlphaFoldDB" id="A0A518GVX7"/>
<dbReference type="EMBL" id="CP036426">
    <property type="protein sequence ID" value="QDV32752.1"/>
    <property type="molecule type" value="Genomic_DNA"/>
</dbReference>
<dbReference type="InterPro" id="IPR025297">
    <property type="entry name" value="DUF4159"/>
</dbReference>
<feature type="domain" description="DUF4159" evidence="1">
    <location>
        <begin position="361"/>
        <end position="544"/>
    </location>
</feature>
<dbReference type="Gene3D" id="3.40.50.12140">
    <property type="entry name" value="Domain of unknown function DUF4159"/>
    <property type="match status" value="2"/>
</dbReference>
<name>A0A518GVX7_9BACT</name>
<evidence type="ECO:0000313" key="3">
    <source>
        <dbReference type="Proteomes" id="UP000317835"/>
    </source>
</evidence>
<dbReference type="RefSeq" id="WP_145267070.1">
    <property type="nucleotide sequence ID" value="NZ_CP036426.1"/>
</dbReference>
<proteinExistence type="predicted"/>
<protein>
    <recommendedName>
        <fullName evidence="1">DUF4159 domain-containing protein</fullName>
    </recommendedName>
</protein>
<dbReference type="SUPFAM" id="SSF48239">
    <property type="entry name" value="Terpenoid cyclases/Protein prenyltransferases"/>
    <property type="match status" value="1"/>
</dbReference>
<keyword evidence="3" id="KW-1185">Reference proteome</keyword>
<accession>A0A518GVX7</accession>
<sequence>MRCSWGRGGRLSASAAVAIALVVGPWAARPARAEVTSEQVAQAIADGIRFLKGAQLRDGSWPEFNVPRYVTGTTSLATLSLLTAGVPKDDPSIVAALRYLEQFPARQLNQVYTVSLQTMVYAAADPDKYRVRLRENVEWLEAAQIRPEDRVDGVGAWTYTVQKGQSADNSNAQYALLGLNTAAEVGIEVDDRVWDLAREYWEEAQRISGGWSYTLRGDNRVSASMTTAGISSLVIAGLRRIQSRELLVGDEIRNCGEGGINPNIQRALDWMGANFRVDTNLGRGITWKYYYLYGLERAGRLSGQRYFGSHDWYVEGAEELVHLQDKLLGSWPENAGEDNSVLTTSFALLFLAKGRAPVLINKLRHGTGDNWDIHREGIRNLVDAISTDWQTLLTWQVVNPDFASVEGMLQAPICFLNYHEPIGLGPDGKQNLRSYVEQGGFLFAEACCGSQEHDQGFRAFVAELFPPAQGYELKPLSADHPVYRSRHALSPESAPLYGIDLGCRTVLIYSPRDLSGYWNFMASQPDNLAVGRATRIGENVIDYATGREPPPDKLVPRDVIDFQLELPRRGALQIAKLRHAGGWNVAPLAIPNLTTILRERIGYDVVINHRELLPADPNLINFPLIYIHGNAAFSLSESDVEALRMHLDPGGGTFFADAACGSPAFDAAFRRFVAELLPGRELEVIPPDDELYTARVGFDLSDVQYTKAAGGGKDLPRLEGVKVDGHWAVIYSPYDVGCALERQQGLDCKGYSHESAMRIAANVVIYATLP</sequence>
<evidence type="ECO:0000313" key="2">
    <source>
        <dbReference type="EMBL" id="QDV32752.1"/>
    </source>
</evidence>
<reference evidence="2 3" key="1">
    <citation type="submission" date="2019-02" db="EMBL/GenBank/DDBJ databases">
        <title>Deep-cultivation of Planctomycetes and their phenomic and genomic characterization uncovers novel biology.</title>
        <authorList>
            <person name="Wiegand S."/>
            <person name="Jogler M."/>
            <person name="Boedeker C."/>
            <person name="Pinto D."/>
            <person name="Vollmers J."/>
            <person name="Rivas-Marin E."/>
            <person name="Kohn T."/>
            <person name="Peeters S.H."/>
            <person name="Heuer A."/>
            <person name="Rast P."/>
            <person name="Oberbeckmann S."/>
            <person name="Bunk B."/>
            <person name="Jeske O."/>
            <person name="Meyerdierks A."/>
            <person name="Storesund J.E."/>
            <person name="Kallscheuer N."/>
            <person name="Luecker S."/>
            <person name="Lage O.M."/>
            <person name="Pohl T."/>
            <person name="Merkel B.J."/>
            <person name="Hornburger P."/>
            <person name="Mueller R.-W."/>
            <person name="Bruemmer F."/>
            <person name="Labrenz M."/>
            <person name="Spormann A.M."/>
            <person name="Op den Camp H."/>
            <person name="Overmann J."/>
            <person name="Amann R."/>
            <person name="Jetten M.S.M."/>
            <person name="Mascher T."/>
            <person name="Medema M.H."/>
            <person name="Devos D.P."/>
            <person name="Kaster A.-K."/>
            <person name="Ovreas L."/>
            <person name="Rohde M."/>
            <person name="Galperin M.Y."/>
            <person name="Jogler C."/>
        </authorList>
    </citation>
    <scope>NUCLEOTIDE SEQUENCE [LARGE SCALE GENOMIC DNA]</scope>
    <source>
        <strain evidence="2 3">ElP</strain>
    </source>
</reference>
<dbReference type="Gene3D" id="1.50.10.20">
    <property type="match status" value="1"/>
</dbReference>
<dbReference type="Proteomes" id="UP000317835">
    <property type="component" value="Chromosome"/>
</dbReference>
<organism evidence="2 3">
    <name type="scientific">Tautonia plasticadhaerens</name>
    <dbReference type="NCBI Taxonomy" id="2527974"/>
    <lineage>
        <taxon>Bacteria</taxon>
        <taxon>Pseudomonadati</taxon>
        <taxon>Planctomycetota</taxon>
        <taxon>Planctomycetia</taxon>
        <taxon>Isosphaerales</taxon>
        <taxon>Isosphaeraceae</taxon>
        <taxon>Tautonia</taxon>
    </lineage>
</organism>
<evidence type="ECO:0000259" key="1">
    <source>
        <dbReference type="Pfam" id="PF13709"/>
    </source>
</evidence>